<dbReference type="OrthoDB" id="70142at2759"/>
<dbReference type="PANTHER" id="PTHR13481">
    <property type="entry name" value="SREBP REGULATING GENE PROTEIN"/>
    <property type="match status" value="1"/>
</dbReference>
<dbReference type="GO" id="GO:2000640">
    <property type="term" value="P:positive regulation of SREBP signaling pathway"/>
    <property type="evidence" value="ECO:0007669"/>
    <property type="project" value="InterPro"/>
</dbReference>
<comment type="caution">
    <text evidence="9">The sequence shown here is derived from an EMBL/GenBank/DDBJ whole genome shotgun (WGS) entry which is preliminary data.</text>
</comment>
<name>A0A8E0S7U4_9TREM</name>
<proteinExistence type="inferred from homology"/>
<feature type="non-terminal residue" evidence="9">
    <location>
        <position position="1"/>
    </location>
</feature>
<keyword evidence="6" id="KW-0325">Glycoprotein</keyword>
<dbReference type="Pfam" id="PF10218">
    <property type="entry name" value="SPRING1"/>
    <property type="match status" value="1"/>
</dbReference>
<keyword evidence="10" id="KW-1185">Reference proteome</keyword>
<dbReference type="GO" id="GO:0000139">
    <property type="term" value="C:Golgi membrane"/>
    <property type="evidence" value="ECO:0007669"/>
    <property type="project" value="UniProtKB-SubCell"/>
</dbReference>
<evidence type="ECO:0000256" key="7">
    <source>
        <dbReference type="ARBA" id="ARBA00023461"/>
    </source>
</evidence>
<keyword evidence="4" id="KW-0333">Golgi apparatus</keyword>
<evidence type="ECO:0000313" key="9">
    <source>
        <dbReference type="EMBL" id="KAA0198436.1"/>
    </source>
</evidence>
<keyword evidence="2" id="KW-0812">Transmembrane</keyword>
<gene>
    <name evidence="9" type="ORF">FBUS_09978</name>
</gene>
<evidence type="ECO:0000256" key="8">
    <source>
        <dbReference type="ARBA" id="ARBA00023485"/>
    </source>
</evidence>
<dbReference type="AlphaFoldDB" id="A0A8E0S7U4"/>
<evidence type="ECO:0000256" key="4">
    <source>
        <dbReference type="ARBA" id="ARBA00023034"/>
    </source>
</evidence>
<evidence type="ECO:0000256" key="1">
    <source>
        <dbReference type="ARBA" id="ARBA00004194"/>
    </source>
</evidence>
<organism evidence="9 10">
    <name type="scientific">Fasciolopsis buskii</name>
    <dbReference type="NCBI Taxonomy" id="27845"/>
    <lineage>
        <taxon>Eukaryota</taxon>
        <taxon>Metazoa</taxon>
        <taxon>Spiralia</taxon>
        <taxon>Lophotrochozoa</taxon>
        <taxon>Platyhelminthes</taxon>
        <taxon>Trematoda</taxon>
        <taxon>Digenea</taxon>
        <taxon>Plagiorchiida</taxon>
        <taxon>Echinostomata</taxon>
        <taxon>Echinostomatoidea</taxon>
        <taxon>Fasciolidae</taxon>
        <taxon>Fasciolopsis</taxon>
    </lineage>
</organism>
<evidence type="ECO:0000256" key="5">
    <source>
        <dbReference type="ARBA" id="ARBA00023136"/>
    </source>
</evidence>
<evidence type="ECO:0000313" key="10">
    <source>
        <dbReference type="Proteomes" id="UP000728185"/>
    </source>
</evidence>
<dbReference type="Proteomes" id="UP000728185">
    <property type="component" value="Unassembled WGS sequence"/>
</dbReference>
<evidence type="ECO:0000256" key="6">
    <source>
        <dbReference type="ARBA" id="ARBA00023180"/>
    </source>
</evidence>
<evidence type="ECO:0000256" key="3">
    <source>
        <dbReference type="ARBA" id="ARBA00022989"/>
    </source>
</evidence>
<comment type="subcellular location">
    <subcellularLocation>
        <location evidence="1">Golgi apparatus membrane</location>
        <topology evidence="1">Single-pass membrane protein</topology>
    </subcellularLocation>
</comment>
<reference evidence="9" key="1">
    <citation type="submission" date="2019-05" db="EMBL/GenBank/DDBJ databases">
        <title>Annotation for the trematode Fasciolopsis buski.</title>
        <authorList>
            <person name="Choi Y.-J."/>
        </authorList>
    </citation>
    <scope>NUCLEOTIDE SEQUENCE</scope>
    <source>
        <strain evidence="9">HT</strain>
        <tissue evidence="9">Whole worm</tissue>
    </source>
</reference>
<dbReference type="EMBL" id="LUCM01001741">
    <property type="protein sequence ID" value="KAA0198436.1"/>
    <property type="molecule type" value="Genomic_DNA"/>
</dbReference>
<evidence type="ECO:0000256" key="2">
    <source>
        <dbReference type="ARBA" id="ARBA00022692"/>
    </source>
</evidence>
<sequence>PTDFVTYRQQSHCRHTQQHPFDVVDDLGVWCHRSSLLPHGCCPSPDFENSSSSSASARSSPNNTVSARFVCDRCDRNRCCSTYEFCVSCCLKPSNIPLWREVFGQALHFRQRHLLLATSPFELCLAKCRTSSLSVHHENTYRDSSKKNCFGWETLSFESQNQQ</sequence>
<keyword evidence="3" id="KW-1133">Transmembrane helix</keyword>
<comment type="similarity">
    <text evidence="7">Belongs to the SPRING family.</text>
</comment>
<dbReference type="PANTHER" id="PTHR13481:SF0">
    <property type="entry name" value="SREBP REGULATING GENE PROTEIN"/>
    <property type="match status" value="1"/>
</dbReference>
<dbReference type="InterPro" id="IPR019352">
    <property type="entry name" value="SPRING1"/>
</dbReference>
<keyword evidence="5" id="KW-0472">Membrane</keyword>
<accession>A0A8E0S7U4</accession>
<protein>
    <recommendedName>
        <fullName evidence="8">SREBP regulating gene protein</fullName>
    </recommendedName>
</protein>